<dbReference type="SUPFAM" id="SSF50978">
    <property type="entry name" value="WD40 repeat-like"/>
    <property type="match status" value="1"/>
</dbReference>
<evidence type="ECO:0008006" key="3">
    <source>
        <dbReference type="Google" id="ProtNLM"/>
    </source>
</evidence>
<dbReference type="RefSeq" id="WP_034563317.1">
    <property type="nucleotide sequence ID" value="NZ_FZMS01000086.1"/>
</dbReference>
<dbReference type="InterPro" id="IPR036322">
    <property type="entry name" value="WD40_repeat_dom_sf"/>
</dbReference>
<dbReference type="PROSITE" id="PS51257">
    <property type="entry name" value="PROKAR_LIPOPROTEIN"/>
    <property type="match status" value="1"/>
</dbReference>
<organism evidence="1 2">
    <name type="scientific">Helicobacter bilis</name>
    <dbReference type="NCBI Taxonomy" id="37372"/>
    <lineage>
        <taxon>Bacteria</taxon>
        <taxon>Pseudomonadati</taxon>
        <taxon>Campylobacterota</taxon>
        <taxon>Epsilonproteobacteria</taxon>
        <taxon>Campylobacterales</taxon>
        <taxon>Helicobacteraceae</taxon>
        <taxon>Helicobacter</taxon>
    </lineage>
</organism>
<sequence length="282" mass="32979">MRTLTLLYLIPLCVMLTSCTKSIYTSFETSRAKMKVLSGFGFGQCSKIEEGAYKNAEQILSNKDSIDYKKQYYENGKIQINQYEITESGESIIIKNKADNTTIHTVYNHHHDKVFNISYDKQYLGICDRGKLHIFDLNNNLYEFEHYKDKKCTEVYFSLDNKYLIVNNKNQGQIYDFKTGNLVYNNPNNFLSVSLGYDWSYKVFYPMLIMDYAIAGNEIILLDEEKRIIVEGLEDSSSYEEEIIQVRKNKEGIDVLIWERRKSWAPFVSFPPSCSIRRLQGF</sequence>
<comment type="caution">
    <text evidence="1">The sequence shown here is derived from an EMBL/GenBank/DDBJ whole genome shotgun (WGS) entry which is preliminary data.</text>
</comment>
<evidence type="ECO:0000313" key="1">
    <source>
        <dbReference type="EMBL" id="TLE09208.1"/>
    </source>
</evidence>
<dbReference type="InterPro" id="IPR015943">
    <property type="entry name" value="WD40/YVTN_repeat-like_dom_sf"/>
</dbReference>
<accession>A0A4U8U640</accession>
<dbReference type="AlphaFoldDB" id="A0A4U8U640"/>
<proteinExistence type="predicted"/>
<dbReference type="Gene3D" id="2.130.10.10">
    <property type="entry name" value="YVTN repeat-like/Quinoprotein amine dehydrogenase"/>
    <property type="match status" value="1"/>
</dbReference>
<reference evidence="1 2" key="1">
    <citation type="journal article" date="2014" name="Genome Announc.">
        <title>Draft genome sequences of eight enterohepatic helicobacter species isolated from both laboratory and wild rodents.</title>
        <authorList>
            <person name="Sheh A."/>
            <person name="Shen Z."/>
            <person name="Fox J.G."/>
        </authorList>
    </citation>
    <scope>NUCLEOTIDE SEQUENCE [LARGE SCALE GENOMIC DNA]</scope>
    <source>
        <strain evidence="1 2">ATCC 49320</strain>
    </source>
</reference>
<gene>
    <name evidence="1" type="ORF">LS79_008525</name>
</gene>
<protein>
    <recommendedName>
        <fullName evidence="3">WD40 repeat domain-containing protein</fullName>
    </recommendedName>
</protein>
<evidence type="ECO:0000313" key="2">
    <source>
        <dbReference type="Proteomes" id="UP000029857"/>
    </source>
</evidence>
<name>A0A4U8U640_9HELI</name>
<dbReference type="EMBL" id="JRPJ02000034">
    <property type="protein sequence ID" value="TLE09208.1"/>
    <property type="molecule type" value="Genomic_DNA"/>
</dbReference>
<dbReference type="Proteomes" id="UP000029857">
    <property type="component" value="Unassembled WGS sequence"/>
</dbReference>